<name>A0A9Q0QJX9_SALVM</name>
<sequence length="109" mass="11861">MRWIDYTYSKDENEGSFKSLNPKLGNELSATSFFSASSCLGNLGNAKDVSGSYNTKLEPIGKCLNKEGNICKDVYIDSIRTEAAMVGIETARGMGGKHYNPHNMVLTAS</sequence>
<dbReference type="EMBL" id="JAPFFL010000008">
    <property type="protein sequence ID" value="KAJ6707752.1"/>
    <property type="molecule type" value="Genomic_DNA"/>
</dbReference>
<evidence type="ECO:0000313" key="1">
    <source>
        <dbReference type="EMBL" id="KAJ6707752.1"/>
    </source>
</evidence>
<organism evidence="1 2">
    <name type="scientific">Salix viminalis</name>
    <name type="common">Common osier</name>
    <name type="synonym">Basket willow</name>
    <dbReference type="NCBI Taxonomy" id="40686"/>
    <lineage>
        <taxon>Eukaryota</taxon>
        <taxon>Viridiplantae</taxon>
        <taxon>Streptophyta</taxon>
        <taxon>Embryophyta</taxon>
        <taxon>Tracheophyta</taxon>
        <taxon>Spermatophyta</taxon>
        <taxon>Magnoliopsida</taxon>
        <taxon>eudicotyledons</taxon>
        <taxon>Gunneridae</taxon>
        <taxon>Pentapetalae</taxon>
        <taxon>rosids</taxon>
        <taxon>fabids</taxon>
        <taxon>Malpighiales</taxon>
        <taxon>Salicaceae</taxon>
        <taxon>Saliceae</taxon>
        <taxon>Salix</taxon>
    </lineage>
</organism>
<accession>A0A9Q0QJX9</accession>
<dbReference type="Proteomes" id="UP001151529">
    <property type="component" value="Chromosome 4"/>
</dbReference>
<reference evidence="1" key="2">
    <citation type="journal article" date="2023" name="Int. J. Mol. Sci.">
        <title>De Novo Assembly and Annotation of 11 Diverse Shrub Willow (Salix) Genomes Reveals Novel Gene Organization in Sex-Linked Regions.</title>
        <authorList>
            <person name="Hyden B."/>
            <person name="Feng K."/>
            <person name="Yates T.B."/>
            <person name="Jawdy S."/>
            <person name="Cereghino C."/>
            <person name="Smart L.B."/>
            <person name="Muchero W."/>
        </authorList>
    </citation>
    <scope>NUCLEOTIDE SEQUENCE [LARGE SCALE GENOMIC DNA]</scope>
    <source>
        <tissue evidence="1">Shoot tip</tissue>
    </source>
</reference>
<keyword evidence="2" id="KW-1185">Reference proteome</keyword>
<protein>
    <submittedName>
        <fullName evidence="1">Uncharacterized protein</fullName>
    </submittedName>
</protein>
<dbReference type="AlphaFoldDB" id="A0A9Q0QJX9"/>
<reference evidence="1" key="1">
    <citation type="submission" date="2022-11" db="EMBL/GenBank/DDBJ databases">
        <authorList>
            <person name="Hyden B.L."/>
            <person name="Feng K."/>
            <person name="Yates T."/>
            <person name="Jawdy S."/>
            <person name="Smart L.B."/>
            <person name="Muchero W."/>
        </authorList>
    </citation>
    <scope>NUCLEOTIDE SEQUENCE</scope>
    <source>
        <tissue evidence="1">Shoot tip</tissue>
    </source>
</reference>
<evidence type="ECO:0000313" key="2">
    <source>
        <dbReference type="Proteomes" id="UP001151529"/>
    </source>
</evidence>
<proteinExistence type="predicted"/>
<comment type="caution">
    <text evidence="1">The sequence shown here is derived from an EMBL/GenBank/DDBJ whole genome shotgun (WGS) entry which is preliminary data.</text>
</comment>
<gene>
    <name evidence="1" type="ORF">OIU85_028060</name>
</gene>